<gene>
    <name evidence="1" type="ORF">SMN809_LOCUS85153</name>
</gene>
<evidence type="ECO:0000313" key="2">
    <source>
        <dbReference type="Proteomes" id="UP000676336"/>
    </source>
</evidence>
<feature type="non-terminal residue" evidence="1">
    <location>
        <position position="45"/>
    </location>
</feature>
<comment type="caution">
    <text evidence="1">The sequence shown here is derived from an EMBL/GenBank/DDBJ whole genome shotgun (WGS) entry which is preliminary data.</text>
</comment>
<evidence type="ECO:0000313" key="1">
    <source>
        <dbReference type="EMBL" id="CAF5227210.1"/>
    </source>
</evidence>
<dbReference type="Proteomes" id="UP000676336">
    <property type="component" value="Unassembled WGS sequence"/>
</dbReference>
<protein>
    <submittedName>
        <fullName evidence="1">Uncharacterized protein</fullName>
    </submittedName>
</protein>
<sequence length="45" mass="4865">MCFQKALKANPVDLIGFSASSPGSYDCNYAYWLKGAFPSANIGFL</sequence>
<organism evidence="1 2">
    <name type="scientific">Rotaria magnacalcarata</name>
    <dbReference type="NCBI Taxonomy" id="392030"/>
    <lineage>
        <taxon>Eukaryota</taxon>
        <taxon>Metazoa</taxon>
        <taxon>Spiralia</taxon>
        <taxon>Gnathifera</taxon>
        <taxon>Rotifera</taxon>
        <taxon>Eurotatoria</taxon>
        <taxon>Bdelloidea</taxon>
        <taxon>Philodinida</taxon>
        <taxon>Philodinidae</taxon>
        <taxon>Rotaria</taxon>
    </lineage>
</organism>
<proteinExistence type="predicted"/>
<name>A0A8S3KBJ1_9BILA</name>
<reference evidence="1" key="1">
    <citation type="submission" date="2021-02" db="EMBL/GenBank/DDBJ databases">
        <authorList>
            <person name="Nowell W R."/>
        </authorList>
    </citation>
    <scope>NUCLEOTIDE SEQUENCE</scope>
</reference>
<dbReference type="EMBL" id="CAJOBI010363369">
    <property type="protein sequence ID" value="CAF5227210.1"/>
    <property type="molecule type" value="Genomic_DNA"/>
</dbReference>
<dbReference type="AlphaFoldDB" id="A0A8S3KBJ1"/>
<accession>A0A8S3KBJ1</accession>